<evidence type="ECO:0000313" key="1">
    <source>
        <dbReference type="EMBL" id="ETR73159.1"/>
    </source>
</evidence>
<comment type="caution">
    <text evidence="1">The sequence shown here is derived from an EMBL/GenBank/DDBJ whole genome shotgun (WGS) entry which is preliminary data.</text>
</comment>
<sequence length="477" mass="53696">MSVHQSEYFSFAGFVAKALQTREIRKAIDSVITEIINQWEKGNTVKSIISNPAKWFVNKIFSKPEDSQQKNELLPLIKRLDLIEHIGVIAPVFMNGLSEIINTIAVSLENASLDKQKQFFEHLASSVNPERLAQTITAFEKATDAIHRNNPTFFSEKAIPGIRSFIENTDFSDLKKLVGHSKEDINSMVKGLNDLLVEFPGKLITGLSFIPEVSNHILIYFKDLIYRFTLLPADILTDILISLFKELDDKTIGACINNVNALIRQVHTGSALIGEPGAPKFSSDLLEKLTTIQSEINNELLLKSGNALIDGKEVIQKTFNALLNNDQEFLKVHLHHLILSYNSKITVLKEKIDIIDELNEDDSESLASIISEINVSDLAEMINTFFFILNTLQDHSPQMLQKIISEFTNPLDLNEIENTLKTIMLDNSTSIGPLIRTMFPIIVDRLIDCLSAENDDNDEKIDNARKKVCQFIMGKEV</sequence>
<gene>
    <name evidence="1" type="ORF">OMM_01162</name>
</gene>
<evidence type="ECO:0000313" key="2">
    <source>
        <dbReference type="Proteomes" id="UP000189670"/>
    </source>
</evidence>
<dbReference type="AlphaFoldDB" id="A0A1V1PE38"/>
<protein>
    <submittedName>
        <fullName evidence="1">Uncharacterized protein</fullName>
    </submittedName>
</protein>
<accession>A0A1V1PE38</accession>
<dbReference type="Proteomes" id="UP000189670">
    <property type="component" value="Unassembled WGS sequence"/>
</dbReference>
<name>A0A1V1PE38_9BACT</name>
<proteinExistence type="predicted"/>
<dbReference type="EMBL" id="ATBP01000082">
    <property type="protein sequence ID" value="ETR73159.1"/>
    <property type="molecule type" value="Genomic_DNA"/>
</dbReference>
<reference evidence="2" key="1">
    <citation type="submission" date="2012-11" db="EMBL/GenBank/DDBJ databases">
        <authorList>
            <person name="Lucero-Rivera Y.E."/>
            <person name="Tovar-Ramirez D."/>
        </authorList>
    </citation>
    <scope>NUCLEOTIDE SEQUENCE [LARGE SCALE GENOMIC DNA]</scope>
    <source>
        <strain evidence="2">Araruama</strain>
    </source>
</reference>
<organism evidence="1 2">
    <name type="scientific">Candidatus Magnetoglobus multicellularis str. Araruama</name>
    <dbReference type="NCBI Taxonomy" id="890399"/>
    <lineage>
        <taxon>Bacteria</taxon>
        <taxon>Pseudomonadati</taxon>
        <taxon>Thermodesulfobacteriota</taxon>
        <taxon>Desulfobacteria</taxon>
        <taxon>Desulfobacterales</taxon>
        <taxon>Desulfobacteraceae</taxon>
        <taxon>Candidatus Magnetoglobus</taxon>
    </lineage>
</organism>